<dbReference type="Proteomes" id="UP000515135">
    <property type="component" value="Unplaced"/>
</dbReference>
<reference evidence="3" key="1">
    <citation type="submission" date="2025-08" db="UniProtKB">
        <authorList>
            <consortium name="RefSeq"/>
        </authorList>
    </citation>
    <scope>IDENTIFICATION</scope>
    <source>
        <tissue evidence="3">Gonad</tissue>
    </source>
</reference>
<evidence type="ECO:0000256" key="1">
    <source>
        <dbReference type="SAM" id="Phobius"/>
    </source>
</evidence>
<gene>
    <name evidence="3" type="primary">LOC109465950</name>
</gene>
<accession>A0A6P4YJY0</accession>
<proteinExistence type="predicted"/>
<name>A0A6P4YJY0_BRABE</name>
<dbReference type="RefSeq" id="XP_019618997.1">
    <property type="nucleotide sequence ID" value="XM_019763438.1"/>
</dbReference>
<dbReference type="Gene3D" id="4.10.400.20">
    <property type="match status" value="1"/>
</dbReference>
<evidence type="ECO:0000313" key="2">
    <source>
        <dbReference type="Proteomes" id="UP000515135"/>
    </source>
</evidence>
<dbReference type="AlphaFoldDB" id="A0A6P4YJY0"/>
<evidence type="ECO:0000313" key="3">
    <source>
        <dbReference type="RefSeq" id="XP_019618997.1"/>
    </source>
</evidence>
<protein>
    <submittedName>
        <fullName evidence="3">Uncharacterized protein LOC109465950</fullName>
    </submittedName>
</protein>
<dbReference type="KEGG" id="bbel:109465950"/>
<dbReference type="GeneID" id="109465950"/>
<keyword evidence="1" id="KW-0472">Membrane</keyword>
<dbReference type="OrthoDB" id="10043263at2759"/>
<keyword evidence="1" id="KW-1133">Transmembrane helix</keyword>
<feature type="transmembrane region" description="Helical" evidence="1">
    <location>
        <begin position="74"/>
        <end position="99"/>
    </location>
</feature>
<sequence length="169" mass="18195">MPTVVPTCPEGMAFEIDPIYDCMSCDLCVEFPNTGICSTQKCIDFLGQSVTDALQLAAREGMTGTEPPAGQPAVWVWVVVACLTLLLVAVGAVVTAIILRKKKRQNEVILGNREKKGNVQPVPLPDMIVEKLNFPVENTEPPSLESLGDLQQALTSLDNVALSELEGDN</sequence>
<keyword evidence="2" id="KW-1185">Reference proteome</keyword>
<keyword evidence="1" id="KW-0812">Transmembrane</keyword>
<organism evidence="2 3">
    <name type="scientific">Branchiostoma belcheri</name>
    <name type="common">Amphioxus</name>
    <dbReference type="NCBI Taxonomy" id="7741"/>
    <lineage>
        <taxon>Eukaryota</taxon>
        <taxon>Metazoa</taxon>
        <taxon>Chordata</taxon>
        <taxon>Cephalochordata</taxon>
        <taxon>Leptocardii</taxon>
        <taxon>Amphioxiformes</taxon>
        <taxon>Branchiostomatidae</taxon>
        <taxon>Branchiostoma</taxon>
    </lineage>
</organism>